<comment type="activity regulation">
    <text evidence="12">Na(+) is not transported, but it plays an essential structural role and its presence is essential for fluoride channel function.</text>
</comment>
<feature type="transmembrane region" description="Helical" evidence="12">
    <location>
        <begin position="89"/>
        <end position="109"/>
    </location>
</feature>
<evidence type="ECO:0000256" key="7">
    <source>
        <dbReference type="ARBA" id="ARBA00023065"/>
    </source>
</evidence>
<dbReference type="NCBIfam" id="NF010791">
    <property type="entry name" value="PRK14195.1"/>
    <property type="match status" value="1"/>
</dbReference>
<name>A0A0P1GBI5_9RHOB</name>
<evidence type="ECO:0000256" key="6">
    <source>
        <dbReference type="ARBA" id="ARBA00023053"/>
    </source>
</evidence>
<dbReference type="GO" id="GO:0140114">
    <property type="term" value="P:cellular detoxification of fluoride"/>
    <property type="evidence" value="ECO:0007669"/>
    <property type="project" value="UniProtKB-UniRule"/>
</dbReference>
<comment type="subcellular location">
    <subcellularLocation>
        <location evidence="1 12">Cell membrane</location>
        <topology evidence="1 12">Multi-pass membrane protein</topology>
    </subcellularLocation>
</comment>
<dbReference type="EMBL" id="CYSE01000003">
    <property type="protein sequence ID" value="CUH78819.1"/>
    <property type="molecule type" value="Genomic_DNA"/>
</dbReference>
<comment type="catalytic activity">
    <reaction evidence="11">
        <text>fluoride(in) = fluoride(out)</text>
        <dbReference type="Rhea" id="RHEA:76159"/>
        <dbReference type="ChEBI" id="CHEBI:17051"/>
    </reaction>
    <physiologicalReaction direction="left-to-right" evidence="11">
        <dbReference type="Rhea" id="RHEA:76160"/>
    </physiologicalReaction>
</comment>
<dbReference type="NCBIfam" id="TIGR00494">
    <property type="entry name" value="crcB"/>
    <property type="match status" value="1"/>
</dbReference>
<keyword evidence="6 12" id="KW-0915">Sodium</keyword>
<evidence type="ECO:0000256" key="1">
    <source>
        <dbReference type="ARBA" id="ARBA00004651"/>
    </source>
</evidence>
<dbReference type="InterPro" id="IPR003691">
    <property type="entry name" value="FluC"/>
</dbReference>
<dbReference type="Pfam" id="PF02537">
    <property type="entry name" value="CRCB"/>
    <property type="match status" value="1"/>
</dbReference>
<sequence length="149" mass="15533">MTVCASKPRETRHFLDNSPRTRDSTAMVPILQVSLGGAIGASARYMTGLMMARLLGKGFPWGTLTVNIVGSFAMGALVVLLAHVNGNKFAPLLMTGLLGGFTTFSAFSLDAVTLYERGQVGLAAGYVAASVCLSLAALFAGLLVARSFT</sequence>
<accession>A0A0P1GBI5</accession>
<feature type="transmembrane region" description="Helical" evidence="12">
    <location>
        <begin position="26"/>
        <end position="47"/>
    </location>
</feature>
<feature type="binding site" evidence="12">
    <location>
        <position position="99"/>
    </location>
    <ligand>
        <name>Na(+)</name>
        <dbReference type="ChEBI" id="CHEBI:29101"/>
        <note>structural</note>
    </ligand>
</feature>
<dbReference type="GO" id="GO:0062054">
    <property type="term" value="F:fluoride channel activity"/>
    <property type="evidence" value="ECO:0007669"/>
    <property type="project" value="UniProtKB-UniRule"/>
</dbReference>
<keyword evidence="8 12" id="KW-0472">Membrane</keyword>
<evidence type="ECO:0000256" key="3">
    <source>
        <dbReference type="ARBA" id="ARBA00022519"/>
    </source>
</evidence>
<evidence type="ECO:0000256" key="2">
    <source>
        <dbReference type="ARBA" id="ARBA00022475"/>
    </source>
</evidence>
<keyword evidence="7 12" id="KW-0406">Ion transport</keyword>
<dbReference type="STRING" id="441103.TRN7648_02185"/>
<dbReference type="PANTHER" id="PTHR28259:SF1">
    <property type="entry name" value="FLUORIDE EXPORT PROTEIN 1-RELATED"/>
    <property type="match status" value="1"/>
</dbReference>
<organism evidence="13 14">
    <name type="scientific">Tropicibacter naphthalenivorans</name>
    <dbReference type="NCBI Taxonomy" id="441103"/>
    <lineage>
        <taxon>Bacteria</taxon>
        <taxon>Pseudomonadati</taxon>
        <taxon>Pseudomonadota</taxon>
        <taxon>Alphaproteobacteria</taxon>
        <taxon>Rhodobacterales</taxon>
        <taxon>Roseobacteraceae</taxon>
        <taxon>Tropicibacter</taxon>
    </lineage>
</organism>
<evidence type="ECO:0000256" key="11">
    <source>
        <dbReference type="ARBA" id="ARBA00035585"/>
    </source>
</evidence>
<reference evidence="13 14" key="1">
    <citation type="submission" date="2015-09" db="EMBL/GenBank/DDBJ databases">
        <authorList>
            <consortium name="Swine Surveillance"/>
        </authorList>
    </citation>
    <scope>NUCLEOTIDE SEQUENCE [LARGE SCALE GENOMIC DNA]</scope>
    <source>
        <strain evidence="13 14">CECT 7648</strain>
    </source>
</reference>
<evidence type="ECO:0000313" key="14">
    <source>
        <dbReference type="Proteomes" id="UP000054935"/>
    </source>
</evidence>
<dbReference type="GO" id="GO:0005886">
    <property type="term" value="C:plasma membrane"/>
    <property type="evidence" value="ECO:0007669"/>
    <property type="project" value="UniProtKB-SubCell"/>
</dbReference>
<keyword evidence="12" id="KW-0813">Transport</keyword>
<dbReference type="NCBIfam" id="NF010805">
    <property type="entry name" value="PRK14209.1"/>
    <property type="match status" value="1"/>
</dbReference>
<keyword evidence="12" id="KW-0479">Metal-binding</keyword>
<dbReference type="GO" id="GO:0046872">
    <property type="term" value="F:metal ion binding"/>
    <property type="evidence" value="ECO:0007669"/>
    <property type="project" value="UniProtKB-KW"/>
</dbReference>
<dbReference type="Proteomes" id="UP000054935">
    <property type="component" value="Unassembled WGS sequence"/>
</dbReference>
<keyword evidence="5 12" id="KW-1133">Transmembrane helix</keyword>
<feature type="binding site" evidence="12">
    <location>
        <position position="102"/>
    </location>
    <ligand>
        <name>Na(+)</name>
        <dbReference type="ChEBI" id="CHEBI:29101"/>
        <note>structural</note>
    </ligand>
</feature>
<keyword evidence="9 12" id="KW-0407">Ion channel</keyword>
<comment type="similarity">
    <text evidence="10 12">Belongs to the fluoride channel Fluc/FEX (TC 1.A.43) family.</text>
</comment>
<dbReference type="HAMAP" id="MF_00454">
    <property type="entry name" value="FluC"/>
    <property type="match status" value="1"/>
</dbReference>
<keyword evidence="3" id="KW-0997">Cell inner membrane</keyword>
<gene>
    <name evidence="12" type="primary">fluC</name>
    <name evidence="12" type="synonym">crcB</name>
    <name evidence="13" type="ORF">TRN7648_02185</name>
</gene>
<keyword evidence="2 12" id="KW-1003">Cell membrane</keyword>
<protein>
    <recommendedName>
        <fullName evidence="12">Fluoride-specific ion channel FluC</fullName>
    </recommendedName>
</protein>
<evidence type="ECO:0000256" key="4">
    <source>
        <dbReference type="ARBA" id="ARBA00022692"/>
    </source>
</evidence>
<evidence type="ECO:0000256" key="12">
    <source>
        <dbReference type="HAMAP-Rule" id="MF_00454"/>
    </source>
</evidence>
<dbReference type="AlphaFoldDB" id="A0A0P1GBI5"/>
<evidence type="ECO:0000313" key="13">
    <source>
        <dbReference type="EMBL" id="CUH78819.1"/>
    </source>
</evidence>
<keyword evidence="14" id="KW-1185">Reference proteome</keyword>
<feature type="transmembrane region" description="Helical" evidence="12">
    <location>
        <begin position="59"/>
        <end position="83"/>
    </location>
</feature>
<evidence type="ECO:0000256" key="5">
    <source>
        <dbReference type="ARBA" id="ARBA00022989"/>
    </source>
</evidence>
<evidence type="ECO:0000256" key="9">
    <source>
        <dbReference type="ARBA" id="ARBA00023303"/>
    </source>
</evidence>
<evidence type="ECO:0000256" key="8">
    <source>
        <dbReference type="ARBA" id="ARBA00023136"/>
    </source>
</evidence>
<dbReference type="PANTHER" id="PTHR28259">
    <property type="entry name" value="FLUORIDE EXPORT PROTEIN 1-RELATED"/>
    <property type="match status" value="1"/>
</dbReference>
<proteinExistence type="inferred from homology"/>
<feature type="transmembrane region" description="Helical" evidence="12">
    <location>
        <begin position="121"/>
        <end position="145"/>
    </location>
</feature>
<keyword evidence="4 12" id="KW-0812">Transmembrane</keyword>
<comment type="function">
    <text evidence="12">Fluoride-specific ion channel. Important for reducing fluoride concentration in the cell, thus reducing its toxicity.</text>
</comment>
<evidence type="ECO:0000256" key="10">
    <source>
        <dbReference type="ARBA" id="ARBA00035120"/>
    </source>
</evidence>